<accession>A0AAD6HMU7</accession>
<keyword evidence="3" id="KW-1185">Reference proteome</keyword>
<reference evidence="2" key="1">
    <citation type="journal article" date="2023" name="IMA Fungus">
        <title>Comparative genomic study of the Penicillium genus elucidates a diverse pangenome and 15 lateral gene transfer events.</title>
        <authorList>
            <person name="Petersen C."/>
            <person name="Sorensen T."/>
            <person name="Nielsen M.R."/>
            <person name="Sondergaard T.E."/>
            <person name="Sorensen J.L."/>
            <person name="Fitzpatrick D.A."/>
            <person name="Frisvad J.C."/>
            <person name="Nielsen K.L."/>
        </authorList>
    </citation>
    <scope>NUCLEOTIDE SEQUENCE</scope>
    <source>
        <strain evidence="2">IBT 17514</strain>
    </source>
</reference>
<feature type="region of interest" description="Disordered" evidence="1">
    <location>
        <begin position="1"/>
        <end position="31"/>
    </location>
</feature>
<evidence type="ECO:0000256" key="1">
    <source>
        <dbReference type="SAM" id="MobiDB-lite"/>
    </source>
</evidence>
<name>A0AAD6HMU7_9EURO</name>
<organism evidence="2 3">
    <name type="scientific">Penicillium malachiteum</name>
    <dbReference type="NCBI Taxonomy" id="1324776"/>
    <lineage>
        <taxon>Eukaryota</taxon>
        <taxon>Fungi</taxon>
        <taxon>Dikarya</taxon>
        <taxon>Ascomycota</taxon>
        <taxon>Pezizomycotina</taxon>
        <taxon>Eurotiomycetes</taxon>
        <taxon>Eurotiomycetidae</taxon>
        <taxon>Eurotiales</taxon>
        <taxon>Aspergillaceae</taxon>
        <taxon>Penicillium</taxon>
    </lineage>
</organism>
<reference evidence="2" key="2">
    <citation type="submission" date="2023-01" db="EMBL/GenBank/DDBJ databases">
        <authorList>
            <person name="Petersen C."/>
        </authorList>
    </citation>
    <scope>NUCLEOTIDE SEQUENCE</scope>
    <source>
        <strain evidence="2">IBT 17514</strain>
    </source>
</reference>
<dbReference type="Proteomes" id="UP001215712">
    <property type="component" value="Unassembled WGS sequence"/>
</dbReference>
<evidence type="ECO:0000313" key="2">
    <source>
        <dbReference type="EMBL" id="KAJ5727276.1"/>
    </source>
</evidence>
<sequence>MSGWGQPYKATARKGKQPHDALIPSSRRGPRNINQYQWPTLVIETGLAEKLPQLRRDGRRWFELSNGDVRLVVLLTPVGAPALLTKQFITSLPSNLVPNIPSLVQHVPASQQPSCAQEVTITQNGVYGAPLIFPFLALDDRRPVAPETDLNLLRSTVAG</sequence>
<protein>
    <submittedName>
        <fullName evidence="2">Uncharacterized protein</fullName>
    </submittedName>
</protein>
<comment type="caution">
    <text evidence="2">The sequence shown here is derived from an EMBL/GenBank/DDBJ whole genome shotgun (WGS) entry which is preliminary data.</text>
</comment>
<proteinExistence type="predicted"/>
<gene>
    <name evidence="2" type="ORF">N7493_005096</name>
</gene>
<dbReference type="AlphaFoldDB" id="A0AAD6HMU7"/>
<dbReference type="EMBL" id="JAQJAN010000006">
    <property type="protein sequence ID" value="KAJ5727276.1"/>
    <property type="molecule type" value="Genomic_DNA"/>
</dbReference>
<evidence type="ECO:0000313" key="3">
    <source>
        <dbReference type="Proteomes" id="UP001215712"/>
    </source>
</evidence>